<dbReference type="FunFam" id="2.60.40.10:FF:001641">
    <property type="entry name" value="Myoblast growth factor receptor egl-15"/>
    <property type="match status" value="2"/>
</dbReference>
<keyword evidence="17" id="KW-0393">Immunoglobulin domain</keyword>
<dbReference type="Gene3D" id="1.10.510.10">
    <property type="entry name" value="Transferase(Phosphotransferase) domain 1"/>
    <property type="match status" value="1"/>
</dbReference>
<comment type="subcellular location">
    <subcellularLocation>
        <location evidence="1">Membrane</location>
        <topology evidence="1">Single-pass membrane protein</topology>
    </subcellularLocation>
</comment>
<keyword evidence="9" id="KW-0418">Kinase</keyword>
<dbReference type="InterPro" id="IPR003599">
    <property type="entry name" value="Ig_sub"/>
</dbReference>
<evidence type="ECO:0000256" key="19">
    <source>
        <dbReference type="PROSITE-ProRule" id="PRU10141"/>
    </source>
</evidence>
<feature type="coiled-coil region" evidence="20">
    <location>
        <begin position="627"/>
        <end position="689"/>
    </location>
</feature>
<dbReference type="InterPro" id="IPR013098">
    <property type="entry name" value="Ig_I-set"/>
</dbReference>
<dbReference type="InterPro" id="IPR036179">
    <property type="entry name" value="Ig-like_dom_sf"/>
</dbReference>
<evidence type="ECO:0000313" key="26">
    <source>
        <dbReference type="Proteomes" id="UP000095284"/>
    </source>
</evidence>
<feature type="compositionally biased region" description="Basic residues" evidence="21">
    <location>
        <begin position="394"/>
        <end position="409"/>
    </location>
</feature>
<evidence type="ECO:0000256" key="5">
    <source>
        <dbReference type="ARBA" id="ARBA00022692"/>
    </source>
</evidence>
<keyword evidence="3" id="KW-0597">Phosphoprotein</keyword>
<protein>
    <recommendedName>
        <fullName evidence="2">receptor protein-tyrosine kinase</fullName>
        <ecNumber evidence="2">2.7.10.1</ecNumber>
    </recommendedName>
</protein>
<evidence type="ECO:0000256" key="22">
    <source>
        <dbReference type="SAM" id="Phobius"/>
    </source>
</evidence>
<keyword evidence="5 22" id="KW-0812">Transmembrane</keyword>
<dbReference type="InterPro" id="IPR003598">
    <property type="entry name" value="Ig_sub2"/>
</dbReference>
<dbReference type="InterPro" id="IPR000719">
    <property type="entry name" value="Prot_kinase_dom"/>
</dbReference>
<feature type="compositionally biased region" description="Basic and acidic residues" evidence="21">
    <location>
        <begin position="1927"/>
        <end position="1942"/>
    </location>
</feature>
<feature type="domain" description="Ig-like" evidence="25">
    <location>
        <begin position="1316"/>
        <end position="1423"/>
    </location>
</feature>
<feature type="signal peptide" evidence="23">
    <location>
        <begin position="1"/>
        <end position="18"/>
    </location>
</feature>
<evidence type="ECO:0000259" key="24">
    <source>
        <dbReference type="PROSITE" id="PS50011"/>
    </source>
</evidence>
<feature type="domain" description="Protein kinase" evidence="24">
    <location>
        <begin position="1550"/>
        <end position="1849"/>
    </location>
</feature>
<dbReference type="SMART" id="SM00408">
    <property type="entry name" value="IGc2"/>
    <property type="match status" value="3"/>
</dbReference>
<keyword evidence="8 19" id="KW-0547">Nucleotide-binding</keyword>
<feature type="compositionally biased region" description="Acidic residues" evidence="21">
    <location>
        <begin position="368"/>
        <end position="386"/>
    </location>
</feature>
<keyword evidence="12 22" id="KW-0472">Membrane</keyword>
<accession>A0A1I7RZI7</accession>
<keyword evidence="13" id="KW-0829">Tyrosine-protein kinase</keyword>
<comment type="catalytic activity">
    <reaction evidence="18">
        <text>L-tyrosyl-[protein] + ATP = O-phospho-L-tyrosyl-[protein] + ADP + H(+)</text>
        <dbReference type="Rhea" id="RHEA:10596"/>
        <dbReference type="Rhea" id="RHEA-COMP:10136"/>
        <dbReference type="Rhea" id="RHEA-COMP:20101"/>
        <dbReference type="ChEBI" id="CHEBI:15378"/>
        <dbReference type="ChEBI" id="CHEBI:30616"/>
        <dbReference type="ChEBI" id="CHEBI:46858"/>
        <dbReference type="ChEBI" id="CHEBI:61978"/>
        <dbReference type="ChEBI" id="CHEBI:456216"/>
        <dbReference type="EC" id="2.7.10.1"/>
    </reaction>
</comment>
<dbReference type="Proteomes" id="UP000095284">
    <property type="component" value="Unplaced"/>
</dbReference>
<dbReference type="PROSITE" id="PS00107">
    <property type="entry name" value="PROTEIN_KINASE_ATP"/>
    <property type="match status" value="1"/>
</dbReference>
<feature type="compositionally biased region" description="Low complexity" evidence="21">
    <location>
        <begin position="188"/>
        <end position="226"/>
    </location>
</feature>
<evidence type="ECO:0000256" key="17">
    <source>
        <dbReference type="ARBA" id="ARBA00023319"/>
    </source>
</evidence>
<dbReference type="GO" id="GO:0004714">
    <property type="term" value="F:transmembrane receptor protein tyrosine kinase activity"/>
    <property type="evidence" value="ECO:0007669"/>
    <property type="project" value="UniProtKB-EC"/>
</dbReference>
<evidence type="ECO:0000256" key="15">
    <source>
        <dbReference type="ARBA" id="ARBA00023170"/>
    </source>
</evidence>
<keyword evidence="11 22" id="KW-1133">Transmembrane helix</keyword>
<dbReference type="GO" id="GO:0005886">
    <property type="term" value="C:plasma membrane"/>
    <property type="evidence" value="ECO:0007669"/>
    <property type="project" value="TreeGrafter"/>
</dbReference>
<dbReference type="SUPFAM" id="SSF48726">
    <property type="entry name" value="Immunoglobulin"/>
    <property type="match status" value="3"/>
</dbReference>
<dbReference type="Gene3D" id="3.30.200.20">
    <property type="entry name" value="Phosphorylase Kinase, domain 1"/>
    <property type="match status" value="1"/>
</dbReference>
<evidence type="ECO:0000256" key="8">
    <source>
        <dbReference type="ARBA" id="ARBA00022741"/>
    </source>
</evidence>
<dbReference type="GO" id="GO:0007169">
    <property type="term" value="P:cell surface receptor protein tyrosine kinase signaling pathway"/>
    <property type="evidence" value="ECO:0007669"/>
    <property type="project" value="TreeGrafter"/>
</dbReference>
<organism evidence="26 27">
    <name type="scientific">Bursaphelenchus xylophilus</name>
    <name type="common">Pinewood nematode worm</name>
    <name type="synonym">Aphelenchoides xylophilus</name>
    <dbReference type="NCBI Taxonomy" id="6326"/>
    <lineage>
        <taxon>Eukaryota</taxon>
        <taxon>Metazoa</taxon>
        <taxon>Ecdysozoa</taxon>
        <taxon>Nematoda</taxon>
        <taxon>Chromadorea</taxon>
        <taxon>Rhabditida</taxon>
        <taxon>Tylenchina</taxon>
        <taxon>Tylenchomorpha</taxon>
        <taxon>Aphelenchoidea</taxon>
        <taxon>Aphelenchoididae</taxon>
        <taxon>Bursaphelenchus</taxon>
    </lineage>
</organism>
<keyword evidence="16" id="KW-0325">Glycoprotein</keyword>
<keyword evidence="14" id="KW-1015">Disulfide bond</keyword>
<dbReference type="PROSITE" id="PS50835">
    <property type="entry name" value="IG_LIKE"/>
    <property type="match status" value="3"/>
</dbReference>
<evidence type="ECO:0000256" key="4">
    <source>
        <dbReference type="ARBA" id="ARBA00022679"/>
    </source>
</evidence>
<dbReference type="InterPro" id="IPR007110">
    <property type="entry name" value="Ig-like_dom"/>
</dbReference>
<keyword evidence="20" id="KW-0175">Coiled coil</keyword>
<dbReference type="InterPro" id="IPR013783">
    <property type="entry name" value="Ig-like_fold"/>
</dbReference>
<feature type="compositionally biased region" description="Low complexity" evidence="21">
    <location>
        <begin position="238"/>
        <end position="250"/>
    </location>
</feature>
<evidence type="ECO:0000256" key="7">
    <source>
        <dbReference type="ARBA" id="ARBA00022737"/>
    </source>
</evidence>
<keyword evidence="10 19" id="KW-0067">ATP-binding</keyword>
<feature type="compositionally biased region" description="Low complexity" evidence="21">
    <location>
        <begin position="316"/>
        <end position="349"/>
    </location>
</feature>
<feature type="compositionally biased region" description="Basic and acidic residues" evidence="21">
    <location>
        <begin position="268"/>
        <end position="281"/>
    </location>
</feature>
<dbReference type="SMART" id="SM00409">
    <property type="entry name" value="IG"/>
    <property type="match status" value="3"/>
</dbReference>
<feature type="compositionally biased region" description="Basic and acidic residues" evidence="21">
    <location>
        <begin position="410"/>
        <end position="438"/>
    </location>
</feature>
<evidence type="ECO:0000256" key="14">
    <source>
        <dbReference type="ARBA" id="ARBA00023157"/>
    </source>
</evidence>
<dbReference type="InterPro" id="IPR011009">
    <property type="entry name" value="Kinase-like_dom_sf"/>
</dbReference>
<feature type="region of interest" description="Disordered" evidence="21">
    <location>
        <begin position="2029"/>
        <end position="2050"/>
    </location>
</feature>
<sequence>MKPQIILISLLGLSFVSAQNLFDTGYGVQIPYSGNGASSAYNSYGYNKYNNNQEPAESGSGDPLRQALGLWGRLLNKMAQPSPPTDDELRLRALNANQQVDDGLEYEQPYQQPYQQPSLGQLGAGIAAKAIKNIQSAGLLNGLYKQENNQEIPNSLLNRLDGPGSLIDPKRLEQILPRTIDDVKKTESTTTTTTEAPTTTTTTESTTSTSTTTTEASATEEPTTTAKPERTTKKATKKTTTSTAATTTITEEPKETEKPRKKSTKRAKSVEKTTRQPKSEEYMEDEEEEMLKKSRFSLRTTVRTEDEVKTTKKAKSTTTVKPTTSKPKVKATEVTTKKTTTTNAPTTTPKPRKESKKEHKGLEKIREEEEYDDEEYSEGSGEEYDEITTTTTVKPKHSKNRSKEKRKSSEKKAKPSEEKRKKEEKKAKSDEEKRKMEEKESDSDVTVLKFIDENIPEAEEEQNQFQRDEVPQTTTLAPIEIPTFTLNPKAFEMSDSKLNNVISQAGTIIDGVGPLILPLLGFSRTAAGAAFAQPTFGAAAAAAAPARVAGVRSYKPSAKSEALQPLPSVEAPAEVEQTGFQHTQPSEPSRPIPYRRKAEKMYPKSSTPPPVKLPTADELRQRQEFENSIIDGERQRLLKQKAELEKRTQQIEEQRQLQLQLQEEHRRLQIQKQIELMKLEEERKRLQEDQVLPVGNKPSLDRLVASDTATGPIPRYLGDSAPEVNEAALLEAYRTIFEHNRQKIINPDVVVPPAEVQEKISEIRRQPTPDDPGYKLGRNQVSNMQLYSTLPWYEVTKKAFKIYGTCIKIKMSFQILTLALFLLISSTLSQYISQNGPPRFIQNSRKHQYTYLGDTIKLKCTAVGRPHPKVHWYFNGTYLNFTFFHEHPRFQDKGMELEIRRVEVEDKGNWACKVWNNEGSITRNFTLHIIDFCDYFLSADTEAVPVKTSEACLCEWLSTKEPTFDGEFDSFYDAYCLEYAKDIEVTKFRSTAHLMANCEGGKCPEKKLIHYDSAESDTFAVNTPLDPVRFFDELKRLGVPDVQTMFPGLIDDAEMLRLRSALNSYDPNLDTEEKVERARSILRERIPELVHEHEAEKKKAEKKEIEYLKKEAHQDGKSSEVVYDEEEEDEEGGFISTVTALPLHGTTPAHPFAEIGARAFITSQRRDEKTNDVVVIDVKEDPLPTTTTRSYTNIWTTRKWRIPVVPTKVAPYFKQPEEENTIVLPSGRTLKLSCKAGGIPEPQVIWRKDHEEVGSESERRSGAAYKVRKWSLELEDASEADSGHYSCDVFNTAGTIRRDFRVEVRDRIRSRPIILPNVLLNQTVNANGTVNFTCQVLSDLIPHVVWIKLIKLDGSYIRWDEKQSRHVFNFLDMSKVKKARIFHDNLNKRYTLVIFNTSIADQGIYSCVAGNTLGMSMANATLTVNEFRAMTLPTDNPYPAWPLAYTVLLILFILMLLLCAGLAALYYFFSDRVQKNRIQNLDKMAVRKKVIITKKPQKEDVWSDLASSYAITVEPVINGDRTRRQHSEESGVSEYEVPTDMAWEIERNRLTLKDIVGEGAFGEVWKGTMAPKPKSDEVETKVAVKKLKPAAQEKELIILVSEMQIFKSIGQHKNILKLVGCCTGTGPLLVVLEYCPHGNLRDFLRKHRPKTLSINTENSENPESSNYQYTSTHKASTVEKQSSLDCLTLKDLIRFSTEIAHGMEFLASRKIIHRDLAARNILVAEDYSMKISDFGLSRNIFYQDYYRKKGAGRLPIKWMAPEALEANVYTVYSDVWSYGIVLWEIMTLGGTPYPSIAMPQLYNVLKDGYRMEPPHNCPEEIYGVMVMCWQEKPEARPQFQTIADYFEWLVAEAMKMNQGSIDEHYMTTEELKQGENGKRKRPLSAPGMLSIETFVKEYVKYNPKHGSVPNLHDDPDTKITFSTVKSNSRERGRSHQTKADEKEPLLDSAFQERKSYENIHEYMNNQEEVSEAPIRKFSEARRARFPPLRQPRISESSGEFNQNNIQAGTSRLNEPIVHVPTTLTNHVVRSPSVESSSSGHGGSSAMSSAEGFGINEISQIVYTTIEDAEKESLTPK</sequence>
<dbReference type="GO" id="GO:0005524">
    <property type="term" value="F:ATP binding"/>
    <property type="evidence" value="ECO:0007669"/>
    <property type="project" value="UniProtKB-UniRule"/>
</dbReference>
<evidence type="ECO:0000256" key="16">
    <source>
        <dbReference type="ARBA" id="ARBA00023180"/>
    </source>
</evidence>
<dbReference type="SMART" id="SM00219">
    <property type="entry name" value="TyrKc"/>
    <property type="match status" value="1"/>
</dbReference>
<proteinExistence type="predicted"/>
<evidence type="ECO:0000256" key="11">
    <source>
        <dbReference type="ARBA" id="ARBA00022989"/>
    </source>
</evidence>
<keyword evidence="15" id="KW-0675">Receptor</keyword>
<name>A0A1I7RZI7_BURXY</name>
<evidence type="ECO:0000256" key="6">
    <source>
        <dbReference type="ARBA" id="ARBA00022729"/>
    </source>
</evidence>
<feature type="region of interest" description="Disordered" evidence="21">
    <location>
        <begin position="183"/>
        <end position="448"/>
    </location>
</feature>
<feature type="domain" description="Ig-like" evidence="25">
    <location>
        <begin position="838"/>
        <end position="928"/>
    </location>
</feature>
<feature type="chain" id="PRO_5009305201" description="receptor protein-tyrosine kinase" evidence="23">
    <location>
        <begin position="19"/>
        <end position="2076"/>
    </location>
</feature>
<feature type="region of interest" description="Disordered" evidence="21">
    <location>
        <begin position="1905"/>
        <end position="1942"/>
    </location>
</feature>
<evidence type="ECO:0000256" key="9">
    <source>
        <dbReference type="ARBA" id="ARBA00022777"/>
    </source>
</evidence>
<keyword evidence="4" id="KW-0808">Transferase</keyword>
<dbReference type="GO" id="GO:0009653">
    <property type="term" value="P:anatomical structure morphogenesis"/>
    <property type="evidence" value="ECO:0007669"/>
    <property type="project" value="UniProtKB-ARBA"/>
</dbReference>
<evidence type="ECO:0000313" key="27">
    <source>
        <dbReference type="WBParaSite" id="BXY_0615800.1"/>
    </source>
</evidence>
<evidence type="ECO:0000256" key="21">
    <source>
        <dbReference type="SAM" id="MobiDB-lite"/>
    </source>
</evidence>
<evidence type="ECO:0000256" key="13">
    <source>
        <dbReference type="ARBA" id="ARBA00023137"/>
    </source>
</evidence>
<feature type="compositionally biased region" description="Polar residues" evidence="21">
    <location>
        <begin position="578"/>
        <end position="587"/>
    </location>
</feature>
<keyword evidence="6 23" id="KW-0732">Signal</keyword>
<dbReference type="InterPro" id="IPR017441">
    <property type="entry name" value="Protein_kinase_ATP_BS"/>
</dbReference>
<dbReference type="PROSITE" id="PS00109">
    <property type="entry name" value="PROTEIN_KINASE_TYR"/>
    <property type="match status" value="1"/>
</dbReference>
<feature type="binding site" evidence="19">
    <location>
        <position position="1586"/>
    </location>
    <ligand>
        <name>ATP</name>
        <dbReference type="ChEBI" id="CHEBI:30616"/>
    </ligand>
</feature>
<evidence type="ECO:0000259" key="25">
    <source>
        <dbReference type="PROSITE" id="PS50835"/>
    </source>
</evidence>
<evidence type="ECO:0000256" key="1">
    <source>
        <dbReference type="ARBA" id="ARBA00004167"/>
    </source>
</evidence>
<reference evidence="27" key="1">
    <citation type="submission" date="2016-11" db="UniProtKB">
        <authorList>
            <consortium name="WormBaseParasite"/>
        </authorList>
    </citation>
    <scope>IDENTIFICATION</scope>
</reference>
<dbReference type="SUPFAM" id="SSF56112">
    <property type="entry name" value="Protein kinase-like (PK-like)"/>
    <property type="match status" value="1"/>
</dbReference>
<dbReference type="FunFam" id="2.60.40.10:FF:000020">
    <property type="entry name" value="Fibroblast growth factor receptor"/>
    <property type="match status" value="1"/>
</dbReference>
<dbReference type="InterPro" id="IPR050122">
    <property type="entry name" value="RTK"/>
</dbReference>
<evidence type="ECO:0000256" key="10">
    <source>
        <dbReference type="ARBA" id="ARBA00022840"/>
    </source>
</evidence>
<dbReference type="PANTHER" id="PTHR24416">
    <property type="entry name" value="TYROSINE-PROTEIN KINASE RECEPTOR"/>
    <property type="match status" value="1"/>
</dbReference>
<dbReference type="InterPro" id="IPR001245">
    <property type="entry name" value="Ser-Thr/Tyr_kinase_cat_dom"/>
</dbReference>
<keyword evidence="7" id="KW-0677">Repeat</keyword>
<dbReference type="InterPro" id="IPR008266">
    <property type="entry name" value="Tyr_kinase_AS"/>
</dbReference>
<dbReference type="Pfam" id="PF07714">
    <property type="entry name" value="PK_Tyr_Ser-Thr"/>
    <property type="match status" value="1"/>
</dbReference>
<feature type="region of interest" description="Disordered" evidence="21">
    <location>
        <begin position="572"/>
        <end position="592"/>
    </location>
</feature>
<dbReference type="InterPro" id="IPR020635">
    <property type="entry name" value="Tyr_kinase_cat_dom"/>
</dbReference>
<feature type="transmembrane region" description="Helical" evidence="22">
    <location>
        <begin position="1443"/>
        <end position="1469"/>
    </location>
</feature>
<evidence type="ECO:0000256" key="3">
    <source>
        <dbReference type="ARBA" id="ARBA00022553"/>
    </source>
</evidence>
<evidence type="ECO:0000256" key="18">
    <source>
        <dbReference type="ARBA" id="ARBA00051243"/>
    </source>
</evidence>
<evidence type="ECO:0000256" key="20">
    <source>
        <dbReference type="SAM" id="Coils"/>
    </source>
</evidence>
<dbReference type="PRINTS" id="PR00109">
    <property type="entry name" value="TYRKINASE"/>
</dbReference>
<dbReference type="PROSITE" id="PS50011">
    <property type="entry name" value="PROTEIN_KINASE_DOM"/>
    <property type="match status" value="1"/>
</dbReference>
<feature type="compositionally biased region" description="Basic and acidic residues" evidence="21">
    <location>
        <begin position="351"/>
        <end position="367"/>
    </location>
</feature>
<feature type="compositionally biased region" description="Low complexity" evidence="21">
    <location>
        <begin position="2030"/>
        <end position="2050"/>
    </location>
</feature>
<dbReference type="GO" id="GO:0043235">
    <property type="term" value="C:receptor complex"/>
    <property type="evidence" value="ECO:0007669"/>
    <property type="project" value="TreeGrafter"/>
</dbReference>
<dbReference type="WBParaSite" id="BXY_0615800.1">
    <property type="protein sequence ID" value="BXY_0615800.1"/>
    <property type="gene ID" value="BXY_0615800"/>
</dbReference>
<dbReference type="EC" id="2.7.10.1" evidence="2"/>
<evidence type="ECO:0000256" key="12">
    <source>
        <dbReference type="ARBA" id="ARBA00023136"/>
    </source>
</evidence>
<dbReference type="Gene3D" id="2.60.40.10">
    <property type="entry name" value="Immunoglobulins"/>
    <property type="match status" value="3"/>
</dbReference>
<evidence type="ECO:0000256" key="2">
    <source>
        <dbReference type="ARBA" id="ARBA00011902"/>
    </source>
</evidence>
<feature type="domain" description="Ig-like" evidence="25">
    <location>
        <begin position="1211"/>
        <end position="1303"/>
    </location>
</feature>
<evidence type="ECO:0000256" key="23">
    <source>
        <dbReference type="SAM" id="SignalP"/>
    </source>
</evidence>
<dbReference type="Pfam" id="PF07679">
    <property type="entry name" value="I-set"/>
    <property type="match status" value="3"/>
</dbReference>
<dbReference type="PANTHER" id="PTHR24416:SF550">
    <property type="entry name" value="FIBROBLAST GROWTH FACTOR RECEPTOR HOMOLOG 1-RELATED"/>
    <property type="match status" value="1"/>
</dbReference>